<dbReference type="Gene3D" id="3.30.40.10">
    <property type="entry name" value="Zinc/RING finger domain, C3HC4 (zinc finger)"/>
    <property type="match status" value="1"/>
</dbReference>
<proteinExistence type="predicted"/>
<reference evidence="1" key="1">
    <citation type="journal article" date="2018" name="J. Virol.">
        <title>Crustacean Genome Exploration Reveals the Evolutionary Origin of White Spot Syndrome Virus.</title>
        <authorList>
            <person name="Kawato S."/>
            <person name="Shitara A."/>
            <person name="Wang Y."/>
            <person name="Nozaki R."/>
            <person name="Kondo H."/>
            <person name="Hirono I."/>
        </authorList>
    </citation>
    <scope>NUCLEOTIDE SEQUENCE</scope>
    <source>
        <strain evidence="1">Kochi-1</strain>
    </source>
</reference>
<dbReference type="InterPro" id="IPR013083">
    <property type="entry name" value="Znf_RING/FYVE/PHD"/>
</dbReference>
<organism evidence="1">
    <name type="scientific">Sesarmops intermedium nimavirus</name>
    <dbReference type="NCBI Taxonomy" id="2133796"/>
    <lineage>
        <taxon>Viruses</taxon>
        <taxon>Viruses incertae sedis</taxon>
        <taxon>Naldaviricetes</taxon>
        <taxon>Nimaviridae</taxon>
    </lineage>
</organism>
<dbReference type="SUPFAM" id="SSF57850">
    <property type="entry name" value="RING/U-box"/>
    <property type="match status" value="1"/>
</dbReference>
<protein>
    <submittedName>
        <fullName evidence="1">Wsv079-like protein</fullName>
    </submittedName>
</protein>
<evidence type="ECO:0000313" key="1">
    <source>
        <dbReference type="EMBL" id="GBG35607.1"/>
    </source>
</evidence>
<sequence length="249" mass="28882">MAGYVADEKKMPICTVCLEDYDTEKDAYNWIPGGLPCCAQSVHLDCFSRWRFNNRNEDGKYVTTCHVCKTYVPAVWFFDQMYKAVKSYVHYEAALEEIADEEEGLMALKELWDQVPAFFIKQRREPFVSVQAFLRNEKAKFENFTIRSERTEKRENGIGVFVISYMHARQHKFKGIPLLTTRETTGGDELPNGPPVADEDYDINDEELDWCVREWGSKGRRRGRRLNNVCKKSAESLLSIVIYTCNALL</sequence>
<name>A0A401IPS6_9VIRU</name>
<comment type="caution">
    <text evidence="1">The sequence shown here is derived from an EMBL/GenBank/DDBJ whole genome shotgun (WGS) entry which is preliminary data.</text>
</comment>
<accession>A0A401IPS6</accession>
<dbReference type="EMBL" id="BFCG01000005">
    <property type="protein sequence ID" value="GBG35607.1"/>
    <property type="molecule type" value="Genomic_DNA"/>
</dbReference>